<evidence type="ECO:0008006" key="12">
    <source>
        <dbReference type="Google" id="ProtNLM"/>
    </source>
</evidence>
<evidence type="ECO:0000313" key="11">
    <source>
        <dbReference type="Proteomes" id="UP000475862"/>
    </source>
</evidence>
<keyword evidence="6" id="KW-1133">Transmembrane helix</keyword>
<dbReference type="SMART" id="SM00020">
    <property type="entry name" value="Tryp_SPc"/>
    <property type="match status" value="1"/>
</dbReference>
<accession>A0A6G0T2X9</accession>
<dbReference type="AlphaFoldDB" id="A0A6G0T2X9"/>
<dbReference type="Gene3D" id="2.40.10.10">
    <property type="entry name" value="Trypsin-like serine proteases"/>
    <property type="match status" value="1"/>
</dbReference>
<keyword evidence="4" id="KW-0378">Hydrolase</keyword>
<dbReference type="CDD" id="cd00190">
    <property type="entry name" value="Tryp_SPc"/>
    <property type="match status" value="1"/>
</dbReference>
<keyword evidence="4" id="KW-0645">Protease</keyword>
<dbReference type="Proteomes" id="UP000475862">
    <property type="component" value="Unassembled WGS sequence"/>
</dbReference>
<dbReference type="PROSITE" id="PS00135">
    <property type="entry name" value="TRYPSIN_SER"/>
    <property type="match status" value="1"/>
</dbReference>
<feature type="transmembrane region" description="Helical" evidence="6">
    <location>
        <begin position="693"/>
        <end position="711"/>
    </location>
</feature>
<dbReference type="InterPro" id="IPR033116">
    <property type="entry name" value="TRYPSIN_SER"/>
</dbReference>
<keyword evidence="11" id="KW-1185">Reference proteome</keyword>
<evidence type="ECO:0000256" key="5">
    <source>
        <dbReference type="SAM" id="MobiDB-lite"/>
    </source>
</evidence>
<keyword evidence="2" id="KW-1015">Disulfide bond</keyword>
<dbReference type="Pfam" id="PF07690">
    <property type="entry name" value="MFS_1"/>
    <property type="match status" value="1"/>
</dbReference>
<dbReference type="PROSITE" id="PS00134">
    <property type="entry name" value="TRYPSIN_HIS"/>
    <property type="match status" value="1"/>
</dbReference>
<name>A0A6G0T2X9_APHGL</name>
<dbReference type="InterPro" id="IPR043504">
    <property type="entry name" value="Peptidase_S1_PA_chymotrypsin"/>
</dbReference>
<dbReference type="OrthoDB" id="6339452at2759"/>
<evidence type="ECO:0000256" key="6">
    <source>
        <dbReference type="SAM" id="Phobius"/>
    </source>
</evidence>
<feature type="transmembrane region" description="Helical" evidence="6">
    <location>
        <begin position="890"/>
        <end position="908"/>
    </location>
</feature>
<gene>
    <name evidence="10" type="ORF">AGLY_014912</name>
</gene>
<feature type="transmembrane region" description="Helical" evidence="6">
    <location>
        <begin position="717"/>
        <end position="738"/>
    </location>
</feature>
<protein>
    <recommendedName>
        <fullName evidence="12">Major facilitator superfamily (MFS) profile domain-containing protein</fullName>
    </recommendedName>
</protein>
<dbReference type="InterPro" id="IPR009003">
    <property type="entry name" value="Peptidase_S1_PA"/>
</dbReference>
<proteinExistence type="inferred from homology"/>
<dbReference type="InterPro" id="IPR036259">
    <property type="entry name" value="MFS_trans_sf"/>
</dbReference>
<dbReference type="PROSITE" id="PS50240">
    <property type="entry name" value="TRYPSIN_DOM"/>
    <property type="match status" value="1"/>
</dbReference>
<evidence type="ECO:0000256" key="3">
    <source>
        <dbReference type="ARBA" id="ARBA00024195"/>
    </source>
</evidence>
<dbReference type="SUPFAM" id="SSF103473">
    <property type="entry name" value="MFS general substrate transporter"/>
    <property type="match status" value="1"/>
</dbReference>
<feature type="signal peptide" evidence="7">
    <location>
        <begin position="1"/>
        <end position="21"/>
    </location>
</feature>
<comment type="subcellular location">
    <subcellularLocation>
        <location evidence="1">Membrane</location>
        <topology evidence="1">Multi-pass membrane protein</topology>
    </subcellularLocation>
</comment>
<dbReference type="FunFam" id="2.40.10.10:FF:000068">
    <property type="entry name" value="transmembrane protease serine 2"/>
    <property type="match status" value="1"/>
</dbReference>
<dbReference type="GO" id="GO:0016020">
    <property type="term" value="C:membrane"/>
    <property type="evidence" value="ECO:0007669"/>
    <property type="project" value="UniProtKB-SubCell"/>
</dbReference>
<feature type="transmembrane region" description="Helical" evidence="6">
    <location>
        <begin position="750"/>
        <end position="772"/>
    </location>
</feature>
<feature type="chain" id="PRO_5026001606" description="Major facilitator superfamily (MFS) profile domain-containing protein" evidence="7">
    <location>
        <begin position="22"/>
        <end position="1278"/>
    </location>
</feature>
<dbReference type="InterPro" id="IPR020846">
    <property type="entry name" value="MFS_dom"/>
</dbReference>
<comment type="caution">
    <text evidence="10">The sequence shown here is derived from an EMBL/GenBank/DDBJ whole genome shotgun (WGS) entry which is preliminary data.</text>
</comment>
<dbReference type="SUPFAM" id="SSF50494">
    <property type="entry name" value="Trypsin-like serine proteases"/>
    <property type="match status" value="1"/>
</dbReference>
<dbReference type="Pfam" id="PF00089">
    <property type="entry name" value="Trypsin"/>
    <property type="match status" value="1"/>
</dbReference>
<keyword evidence="6" id="KW-0812">Transmembrane</keyword>
<organism evidence="10 11">
    <name type="scientific">Aphis glycines</name>
    <name type="common">Soybean aphid</name>
    <dbReference type="NCBI Taxonomy" id="307491"/>
    <lineage>
        <taxon>Eukaryota</taxon>
        <taxon>Metazoa</taxon>
        <taxon>Ecdysozoa</taxon>
        <taxon>Arthropoda</taxon>
        <taxon>Hexapoda</taxon>
        <taxon>Insecta</taxon>
        <taxon>Pterygota</taxon>
        <taxon>Neoptera</taxon>
        <taxon>Paraneoptera</taxon>
        <taxon>Hemiptera</taxon>
        <taxon>Sternorrhyncha</taxon>
        <taxon>Aphidomorpha</taxon>
        <taxon>Aphidoidea</taxon>
        <taxon>Aphididae</taxon>
        <taxon>Aphidini</taxon>
        <taxon>Aphis</taxon>
        <taxon>Aphis</taxon>
    </lineage>
</organism>
<dbReference type="PANTHER" id="PTHR24252:SF7">
    <property type="entry name" value="HYALIN"/>
    <property type="match status" value="1"/>
</dbReference>
<dbReference type="PROSITE" id="PS50850">
    <property type="entry name" value="MFS"/>
    <property type="match status" value="1"/>
</dbReference>
<evidence type="ECO:0000313" key="10">
    <source>
        <dbReference type="EMBL" id="KAE9524862.1"/>
    </source>
</evidence>
<feature type="domain" description="Major facilitator superfamily (MFS) profile" evidence="9">
    <location>
        <begin position="607"/>
        <end position="1035"/>
    </location>
</feature>
<evidence type="ECO:0000259" key="9">
    <source>
        <dbReference type="PROSITE" id="PS50850"/>
    </source>
</evidence>
<evidence type="ECO:0000256" key="2">
    <source>
        <dbReference type="ARBA" id="ARBA00023157"/>
    </source>
</evidence>
<feature type="transmembrane region" description="Helical" evidence="6">
    <location>
        <begin position="860"/>
        <end position="878"/>
    </location>
</feature>
<feature type="region of interest" description="Disordered" evidence="5">
    <location>
        <begin position="196"/>
        <end position="318"/>
    </location>
</feature>
<dbReference type="InterPro" id="IPR001254">
    <property type="entry name" value="Trypsin_dom"/>
</dbReference>
<dbReference type="FunFam" id="2.40.10.10:FF:000002">
    <property type="entry name" value="Transmembrane protease serine"/>
    <property type="match status" value="1"/>
</dbReference>
<dbReference type="InterPro" id="IPR011701">
    <property type="entry name" value="MFS"/>
</dbReference>
<feature type="compositionally biased region" description="Polar residues" evidence="5">
    <location>
        <begin position="196"/>
        <end position="297"/>
    </location>
</feature>
<dbReference type="GO" id="GO:0006508">
    <property type="term" value="P:proteolysis"/>
    <property type="evidence" value="ECO:0007669"/>
    <property type="project" value="UniProtKB-KW"/>
</dbReference>
<keyword evidence="6" id="KW-0472">Membrane</keyword>
<dbReference type="InterPro" id="IPR001314">
    <property type="entry name" value="Peptidase_S1A"/>
</dbReference>
<keyword evidence="7" id="KW-0732">Signal</keyword>
<feature type="transmembrane region" description="Helical" evidence="6">
    <location>
        <begin position="920"/>
        <end position="937"/>
    </location>
</feature>
<dbReference type="GO" id="GO:0004252">
    <property type="term" value="F:serine-type endopeptidase activity"/>
    <property type="evidence" value="ECO:0007669"/>
    <property type="project" value="InterPro"/>
</dbReference>
<feature type="transmembrane region" description="Helical" evidence="6">
    <location>
        <begin position="1028"/>
        <end position="1047"/>
    </location>
</feature>
<feature type="transmembrane region" description="Helical" evidence="6">
    <location>
        <begin position="658"/>
        <end position="681"/>
    </location>
</feature>
<keyword evidence="4" id="KW-0720">Serine protease</keyword>
<sequence length="1278" mass="142899">MRCIHIWKAIGALLFVNYCQSLEQEIGDECTNKNGIVGFCQYRSKCLRDNDLGAICNSEQTIICCAKNVLRNKHFVPSNDQKEDRSIQPPLNFNPDFFHAPVLQQNPIIPITNINFFDYQKQKNPNFVANVLHQSLNTMAFVEDRPYQNYGQDVIIRPNKNKTTSIRPTIEYGFYSSNNKPNFNNENIFSKDQTTNIPQNYYNYPSYETQRPVSQNNNFNQPYYETNLQNQNNNKYQSSTPQRPNYNQYDNQPYQGAYQSNQNNRPNYYTTSKKPQNIYSSGNNENNSPLPNSQINHSAYEGNKKPNQNSNYHKTSTSILFPDDVQDTKFTTTTKKYYGYQNSPNEDRKRISEIKCEEYSKTLRTTVSVLPLAIDTASKPVSIEKCDSKGVGLIVGGTKSELGEFPHMVAVGFRTSFGNPWNCGGTLISEQFVLTAAHCTHSTLGTPVRVRLGDLNLQNDNDGAHPVELLVDEILIHPEYNKTSKYNDIALLRLDNIVKFNDHIRPACLNNNNNIDYSHKVTATGWGSIEYGDRSSDHLLKVDLDLIDNRRCNKLYEAESKTRTLSRGIIDSMLCAGDLAGGHDTCLGDSGGPLVVRSEKNACVFNLIGITSFGKFCATENSPVKLTFGKEVLTLTGCPTGSSSLYNTSVKTMLAPNTVAWCVGILGSLFSFLQFASSPILGGISDVYGRKPVMIICLVGILSSYIIWSKATTFSLFVWSRIIGGLSKGNVSLSMAIVTDVYVPEKRGRGMAMIGIAFSVGFVFGPMIGAAYAKWSHGQEGVWFVQPALLAVALTIINIIFVTFTFNESLPKKNRASSVAGKLSEAFTYINVIDLFKFKLLDGVVPSEDIKKLRTLGTVYFTYLFLYSGLEFTLTFLTHNKFGYTSMQQGWMFFGIGITMAILQGGWVRRIPPARTAKTATLGLLLIAPSFICVGMAESPPLFIFATSIVVPCMTTLASHYGSNAHKGKAMGTFRSLGALARAVGPYIGLLVQELHIALEAFYYYNPDFIAPWLFFGRFSMLMEFTRCVFKAAPTCAIFVLLGLVVADYKVEIVWCKDGKCENCKEKMPKPLAIVNQVPEIKTIDEQNQPKNKASDKSWSDEIDGAKSFRLELSPYSILTGISGETVKLYFRVIHKSWIPLEYNFHCYDQMGLIRSVLPTSVILPPNSPPFDVMVILEVMGPEGSTDEITFSVLQPEFETIKINFYIGKLTGDTTRPTIDYIFNGDCRFADTPHTCASEKWNIEVTIQDENSGLAMISSIPNNIRFRNVNEEKEVAST</sequence>
<comment type="similarity">
    <text evidence="3">Belongs to the peptidase S1 family. CLIP subfamily.</text>
</comment>
<dbReference type="EMBL" id="VYZN01000065">
    <property type="protein sequence ID" value="KAE9524862.1"/>
    <property type="molecule type" value="Genomic_DNA"/>
</dbReference>
<evidence type="ECO:0000259" key="8">
    <source>
        <dbReference type="PROSITE" id="PS50240"/>
    </source>
</evidence>
<dbReference type="InterPro" id="IPR018114">
    <property type="entry name" value="TRYPSIN_HIS"/>
</dbReference>
<dbReference type="GO" id="GO:0022857">
    <property type="term" value="F:transmembrane transporter activity"/>
    <property type="evidence" value="ECO:0007669"/>
    <property type="project" value="InterPro"/>
</dbReference>
<feature type="transmembrane region" description="Helical" evidence="6">
    <location>
        <begin position="943"/>
        <end position="961"/>
    </location>
</feature>
<feature type="compositionally biased region" description="Polar residues" evidence="5">
    <location>
        <begin position="305"/>
        <end position="318"/>
    </location>
</feature>
<evidence type="ECO:0000256" key="7">
    <source>
        <dbReference type="SAM" id="SignalP"/>
    </source>
</evidence>
<dbReference type="Gene3D" id="1.20.1250.20">
    <property type="entry name" value="MFS general substrate transporter like domains"/>
    <property type="match status" value="1"/>
</dbReference>
<reference evidence="10 11" key="1">
    <citation type="submission" date="2019-08" db="EMBL/GenBank/DDBJ databases">
        <title>The genome of the soybean aphid Biotype 1, its phylome, world population structure and adaptation to the North American continent.</title>
        <authorList>
            <person name="Giordano R."/>
            <person name="Donthu R.K."/>
            <person name="Hernandez A.G."/>
            <person name="Wright C.L."/>
            <person name="Zimin A.V."/>
        </authorList>
    </citation>
    <scope>NUCLEOTIDE SEQUENCE [LARGE SCALE GENOMIC DNA]</scope>
    <source>
        <tissue evidence="10">Whole aphids</tissue>
    </source>
</reference>
<feature type="transmembrane region" description="Helical" evidence="6">
    <location>
        <begin position="784"/>
        <end position="806"/>
    </location>
</feature>
<dbReference type="PANTHER" id="PTHR24252">
    <property type="entry name" value="ACROSIN-RELATED"/>
    <property type="match status" value="1"/>
</dbReference>
<dbReference type="PRINTS" id="PR00722">
    <property type="entry name" value="CHYMOTRYPSIN"/>
</dbReference>
<feature type="domain" description="Peptidase S1" evidence="8">
    <location>
        <begin position="394"/>
        <end position="667"/>
    </location>
</feature>
<evidence type="ECO:0000256" key="1">
    <source>
        <dbReference type="ARBA" id="ARBA00004141"/>
    </source>
</evidence>
<evidence type="ECO:0000256" key="4">
    <source>
        <dbReference type="RuleBase" id="RU363034"/>
    </source>
</evidence>